<keyword evidence="2" id="KW-0732">Signal</keyword>
<evidence type="ECO:0000313" key="3">
    <source>
        <dbReference type="EMBL" id="CAK9114105.1"/>
    </source>
</evidence>
<dbReference type="EMBL" id="CAXAMN010027950">
    <property type="protein sequence ID" value="CAK9114105.1"/>
    <property type="molecule type" value="Genomic_DNA"/>
</dbReference>
<feature type="compositionally biased region" description="Low complexity" evidence="1">
    <location>
        <begin position="311"/>
        <end position="321"/>
    </location>
</feature>
<reference evidence="3 4" key="1">
    <citation type="submission" date="2024-02" db="EMBL/GenBank/DDBJ databases">
        <authorList>
            <person name="Chen Y."/>
            <person name="Shah S."/>
            <person name="Dougan E. K."/>
            <person name="Thang M."/>
            <person name="Chan C."/>
        </authorList>
    </citation>
    <scope>NUCLEOTIDE SEQUENCE [LARGE SCALE GENOMIC DNA]</scope>
</reference>
<protein>
    <submittedName>
        <fullName evidence="3">Uncharacterized protein</fullName>
    </submittedName>
</protein>
<evidence type="ECO:0000313" key="4">
    <source>
        <dbReference type="Proteomes" id="UP001642484"/>
    </source>
</evidence>
<evidence type="ECO:0000256" key="2">
    <source>
        <dbReference type="SAM" id="SignalP"/>
    </source>
</evidence>
<feature type="compositionally biased region" description="Pro residues" evidence="1">
    <location>
        <begin position="535"/>
        <end position="547"/>
    </location>
</feature>
<feature type="signal peptide" evidence="2">
    <location>
        <begin position="1"/>
        <end position="23"/>
    </location>
</feature>
<comment type="caution">
    <text evidence="3">The sequence shown here is derived from an EMBL/GenBank/DDBJ whole genome shotgun (WGS) entry which is preliminary data.</text>
</comment>
<gene>
    <name evidence="3" type="ORF">CCMP2556_LOCUS52779</name>
</gene>
<feature type="compositionally biased region" description="Basic and acidic residues" evidence="1">
    <location>
        <begin position="598"/>
        <end position="617"/>
    </location>
</feature>
<evidence type="ECO:0000256" key="1">
    <source>
        <dbReference type="SAM" id="MobiDB-lite"/>
    </source>
</evidence>
<feature type="chain" id="PRO_5045904999" evidence="2">
    <location>
        <begin position="24"/>
        <end position="973"/>
    </location>
</feature>
<accession>A0ABP0SPI1</accession>
<organism evidence="3 4">
    <name type="scientific">Durusdinium trenchii</name>
    <dbReference type="NCBI Taxonomy" id="1381693"/>
    <lineage>
        <taxon>Eukaryota</taxon>
        <taxon>Sar</taxon>
        <taxon>Alveolata</taxon>
        <taxon>Dinophyceae</taxon>
        <taxon>Suessiales</taxon>
        <taxon>Symbiodiniaceae</taxon>
        <taxon>Durusdinium</taxon>
    </lineage>
</organism>
<proteinExistence type="predicted"/>
<keyword evidence="4" id="KW-1185">Reference proteome</keyword>
<feature type="compositionally biased region" description="Polar residues" evidence="1">
    <location>
        <begin position="579"/>
        <end position="589"/>
    </location>
</feature>
<sequence>MPLKSSMAAKLLLMATTLLSSMASTTMDFVLDEQDGIWEIACAPHSWLSEACDQQGLRPRRINLQQGYDIYKTATWEHLKGLRRRHRPRRLWFSLPCTKWCQWSKLNYSTEERQELLATYRRRERRMLWQAAHFIEDTLNEDPETDIYWEWPWPCEGWNQRPLEYIAHLLQAHGREWLPCRVDGCNYGLRADDGAGDFLRKRWMIRTTSSFFHQRFKAKVCPGSHRHAWIQGAETSKSSYYPWRMVKSMALAWRQEYVSDRNMQLIFAKEDKPYMVPIEDEINMERTALQALPALQEQPAGQELLPEGGATPSSTSLTPTSDELKKWKARLAHFHKAAGHPTARNLARLVREAGGPLWKIQAALEHTCETCKAAIADIKHVATAIHQENLSNSPEMTLTLAASALNGTEYTAGYSSHQWAFGTKYSISDEDIRIWNAFEPKEDFLRITKARSEAEEIARRSRARRVLSKLANTTVRQPVRQYAPTELVMELPDLPAAPDETTLAPIRRAVGKSTLKDSDYKVVHRSSPIGQARAPPAPKKYLPPPRTTPTSEDFKVPDEEYTPSLPDPEPGDDPEPEGTTSLPSSSTRVNDYGENEAPDPKKLKLADAKEPEVKRHRGDHETEYDLKWLDLLREEAQDEITHHDLFAFLESYDGECLSIEVDIELKNRRQRRSFMQDPVLYLTKKLNSSEVTTAGTLEHAREIQAMIAECRAQATSLEFVKFDDISHWSEVVFIGMGDQAHNNRSKGESTGGFVILASSPACKAGHVCRMSLLAWRTWRLKRRAVGSNDAEVQAILETEDVLFRCRLLWAEIHGAGLKIQSLRGFDMVDAMEEIVRRVHGVLCTDSRGGFDAVEVNESPLLGLANLRSALQAFQLRDHLKRTGCELRWVASDYDLGDALTKKRLDSRLGLQRFLQSWKWAINFDPTGPFLKPDLSGLRKESHRHRLPFDRRGFFEPFVFATAAFPLQNVNLMV</sequence>
<name>A0ABP0SPI1_9DINO</name>
<feature type="region of interest" description="Disordered" evidence="1">
    <location>
        <begin position="517"/>
        <end position="617"/>
    </location>
</feature>
<dbReference type="Proteomes" id="UP001642484">
    <property type="component" value="Unassembled WGS sequence"/>
</dbReference>
<feature type="region of interest" description="Disordered" evidence="1">
    <location>
        <begin position="303"/>
        <end position="322"/>
    </location>
</feature>